<gene>
    <name evidence="2" type="ORF">Zm00014a_023447</name>
</gene>
<feature type="coiled-coil region" evidence="1">
    <location>
        <begin position="155"/>
        <end position="207"/>
    </location>
</feature>
<evidence type="ECO:0000256" key="1">
    <source>
        <dbReference type="SAM" id="Coils"/>
    </source>
</evidence>
<accession>A0A3L6GDA7</accession>
<evidence type="ECO:0000313" key="2">
    <source>
        <dbReference type="EMBL" id="PWZ46356.1"/>
    </source>
</evidence>
<organism evidence="2">
    <name type="scientific">Zea mays</name>
    <name type="common">Maize</name>
    <dbReference type="NCBI Taxonomy" id="4577"/>
    <lineage>
        <taxon>Eukaryota</taxon>
        <taxon>Viridiplantae</taxon>
        <taxon>Streptophyta</taxon>
        <taxon>Embryophyta</taxon>
        <taxon>Tracheophyta</taxon>
        <taxon>Spermatophyta</taxon>
        <taxon>Magnoliopsida</taxon>
        <taxon>Liliopsida</taxon>
        <taxon>Poales</taxon>
        <taxon>Poaceae</taxon>
        <taxon>PACMAD clade</taxon>
        <taxon>Panicoideae</taxon>
        <taxon>Andropogonodae</taxon>
        <taxon>Andropogoneae</taxon>
        <taxon>Tripsacinae</taxon>
        <taxon>Zea</taxon>
    </lineage>
</organism>
<keyword evidence="1" id="KW-0175">Coiled coil</keyword>
<dbReference type="AlphaFoldDB" id="A0A3L6GDA7"/>
<dbReference type="InterPro" id="IPR049932">
    <property type="entry name" value="NEAP1-4"/>
</dbReference>
<dbReference type="PANTHER" id="PTHR48145:SF5">
    <property type="entry name" value="NUCLEAR ENVELOPE-ASSOCIATED PROTEIN 2"/>
    <property type="match status" value="1"/>
</dbReference>
<dbReference type="PANTHER" id="PTHR48145">
    <property type="entry name" value="NUCLEAR ENVELOPE-ASSOCIATED PROTEIN 1"/>
    <property type="match status" value="1"/>
</dbReference>
<proteinExistence type="predicted"/>
<reference evidence="2" key="1">
    <citation type="journal article" date="2018" name="Nat. Genet.">
        <title>Extensive intraspecific gene order and gene structural variations between Mo17 and other maize genomes.</title>
        <authorList>
            <person name="Sun S."/>
            <person name="Zhou Y."/>
            <person name="Chen J."/>
            <person name="Shi J."/>
            <person name="Zhao H."/>
            <person name="Zhao H."/>
            <person name="Song W."/>
            <person name="Zhang M."/>
            <person name="Cui Y."/>
            <person name="Dong X."/>
            <person name="Liu H."/>
            <person name="Ma X."/>
            <person name="Jiao Y."/>
            <person name="Wang B."/>
            <person name="Wei X."/>
            <person name="Stein J.C."/>
            <person name="Glaubitz J.C."/>
            <person name="Lu F."/>
            <person name="Yu G."/>
            <person name="Liang C."/>
            <person name="Fengler K."/>
            <person name="Li B."/>
            <person name="Rafalski A."/>
            <person name="Schnable P.S."/>
            <person name="Ware D.H."/>
            <person name="Buckler E.S."/>
            <person name="Lai J."/>
        </authorList>
    </citation>
    <scope>NUCLEOTIDE SEQUENCE [LARGE SCALE GENOMIC DNA]</scope>
    <source>
        <tissue evidence="2">Seedling</tissue>
    </source>
</reference>
<dbReference type="Proteomes" id="UP000251960">
    <property type="component" value="Chromosome 10"/>
</dbReference>
<dbReference type="ExpressionAtlas" id="A0A3L6GDA7">
    <property type="expression patterns" value="baseline and differential"/>
</dbReference>
<name>A0A3L6GDA7_MAIZE</name>
<comment type="caution">
    <text evidence="2">The sequence shown here is derived from an EMBL/GenBank/DDBJ whole genome shotgun (WGS) entry which is preliminary data.</text>
</comment>
<dbReference type="EMBL" id="NCVQ01000002">
    <property type="protein sequence ID" value="PWZ46356.1"/>
    <property type="molecule type" value="Genomic_DNA"/>
</dbReference>
<protein>
    <submittedName>
        <fullName evidence="2">Uncharacterized protein</fullName>
    </submittedName>
</protein>
<feature type="coiled-coil region" evidence="1">
    <location>
        <begin position="37"/>
        <end position="92"/>
    </location>
</feature>
<sequence length="282" mass="32487">MSVSEKVVLSSSVSSSSDLDPLLKGLTEKKLSFRRNVVSLAAELKDVRSKLASQEQLFVRESQTRKLVDTKARSMEEEVSKLQKCLQDKDEQLRSSTSSTEQRELQARELSQMQLKDEVIRIETDIMDAVAKAGSRSDKDNELLKILSDVSPRNVQNLNNLLNAKDTEIARLREEIRILSAHWTNKTKELESHLEKHRRTDQELKKRVLKLEFCLQESQSQMRKLKRMGERRDKALKELMDQVATKQPNSMCHGNKENFWEGQGFKFIVSMSMLALVILAKR</sequence>